<name>A0A3S3UQU3_9SPHI</name>
<keyword evidence="2" id="KW-1185">Reference proteome</keyword>
<proteinExistence type="predicted"/>
<protein>
    <submittedName>
        <fullName evidence="1">Uncharacterized protein</fullName>
    </submittedName>
</protein>
<organism evidence="1 2">
    <name type="scientific">Mucilaginibacter gilvus</name>
    <dbReference type="NCBI Taxonomy" id="2305909"/>
    <lineage>
        <taxon>Bacteria</taxon>
        <taxon>Pseudomonadati</taxon>
        <taxon>Bacteroidota</taxon>
        <taxon>Sphingobacteriia</taxon>
        <taxon>Sphingobacteriales</taxon>
        <taxon>Sphingobacteriaceae</taxon>
        <taxon>Mucilaginibacter</taxon>
    </lineage>
</organism>
<accession>A0A3S3UQU3</accession>
<dbReference type="AlphaFoldDB" id="A0A3S3UQU3"/>
<evidence type="ECO:0000313" key="2">
    <source>
        <dbReference type="Proteomes" id="UP000286701"/>
    </source>
</evidence>
<sequence length="173" mass="20022">METDLTNKTVKREEVWIIKINLYAFIFNNDAYLLFLAGDIDKPLLLDKKLCVYTKESMIDKLSNIGILILNSNVLEEVDFTINISQVLKLITLNSIDNNAVIINALNTAFDVLNALEIDFPKDYKSILFSFADHLTFNRRYGAFFVRNNLSRRQLIEATSWLLETIFRNVVFC</sequence>
<dbReference type="Proteomes" id="UP000286701">
    <property type="component" value="Unassembled WGS sequence"/>
</dbReference>
<gene>
    <name evidence="1" type="ORF">EPL05_19100</name>
</gene>
<evidence type="ECO:0000313" key="1">
    <source>
        <dbReference type="EMBL" id="RWY48555.1"/>
    </source>
</evidence>
<reference evidence="1 2" key="1">
    <citation type="submission" date="2019-01" db="EMBL/GenBank/DDBJ databases">
        <title>Mucilaginibacter antarcticum sp. nov., isolated from antarctic soil.</title>
        <authorList>
            <person name="Yan Y.-Q."/>
            <person name="Du Z.-J."/>
        </authorList>
    </citation>
    <scope>NUCLEOTIDE SEQUENCE [LARGE SCALE GENOMIC DNA]</scope>
    <source>
        <strain evidence="1 2">F01003</strain>
    </source>
</reference>
<dbReference type="OrthoDB" id="10008963at2"/>
<comment type="caution">
    <text evidence="1">The sequence shown here is derived from an EMBL/GenBank/DDBJ whole genome shotgun (WGS) entry which is preliminary data.</text>
</comment>
<dbReference type="RefSeq" id="WP_128535602.1">
    <property type="nucleotide sequence ID" value="NZ_SBIW01000009.1"/>
</dbReference>
<dbReference type="EMBL" id="SBIW01000009">
    <property type="protein sequence ID" value="RWY48555.1"/>
    <property type="molecule type" value="Genomic_DNA"/>
</dbReference>